<gene>
    <name evidence="1" type="ORF">EFY79_20250</name>
</gene>
<dbReference type="Proteomes" id="UP000267223">
    <property type="component" value="Unassembled WGS sequence"/>
</dbReference>
<keyword evidence="2" id="KW-1185">Reference proteome</keyword>
<sequence>MLLQLENATPENINRLLEFAGSHNIKLELVDDAQSNYYLPGKPLSTEELLTLVKKSRNSGTVPMQEAHNVLRKAFNAD</sequence>
<proteinExistence type="predicted"/>
<dbReference type="EMBL" id="RJJR01000026">
    <property type="protein sequence ID" value="RNI32168.1"/>
    <property type="molecule type" value="Genomic_DNA"/>
</dbReference>
<dbReference type="RefSeq" id="WP_123122584.1">
    <property type="nucleotide sequence ID" value="NZ_RJJR01000026.1"/>
</dbReference>
<protein>
    <submittedName>
        <fullName evidence="1">Uncharacterized protein</fullName>
    </submittedName>
</protein>
<evidence type="ECO:0000313" key="2">
    <source>
        <dbReference type="Proteomes" id="UP000267223"/>
    </source>
</evidence>
<reference evidence="1 2" key="1">
    <citation type="submission" date="2018-11" db="EMBL/GenBank/DDBJ databases">
        <title>Draft genome sequence of Ferruginibacter sp. BO-59.</title>
        <authorList>
            <person name="Im W.T."/>
        </authorList>
    </citation>
    <scope>NUCLEOTIDE SEQUENCE [LARGE SCALE GENOMIC DNA]</scope>
    <source>
        <strain evidence="1 2">BO-59</strain>
    </source>
</reference>
<comment type="caution">
    <text evidence="1">The sequence shown here is derived from an EMBL/GenBank/DDBJ whole genome shotgun (WGS) entry which is preliminary data.</text>
</comment>
<evidence type="ECO:0000313" key="1">
    <source>
        <dbReference type="EMBL" id="RNI32168.1"/>
    </source>
</evidence>
<accession>A0A3M9N593</accession>
<dbReference type="OrthoDB" id="679519at2"/>
<dbReference type="AlphaFoldDB" id="A0A3M9N593"/>
<name>A0A3M9N593_9BACT</name>
<organism evidence="1 2">
    <name type="scientific">Hanamia caeni</name>
    <dbReference type="NCBI Taxonomy" id="2294116"/>
    <lineage>
        <taxon>Bacteria</taxon>
        <taxon>Pseudomonadati</taxon>
        <taxon>Bacteroidota</taxon>
        <taxon>Chitinophagia</taxon>
        <taxon>Chitinophagales</taxon>
        <taxon>Chitinophagaceae</taxon>
        <taxon>Hanamia</taxon>
    </lineage>
</organism>